<evidence type="ECO:0000313" key="2">
    <source>
        <dbReference type="Proteomes" id="UP001060085"/>
    </source>
</evidence>
<protein>
    <submittedName>
        <fullName evidence="1">Uncharacterized protein</fullName>
    </submittedName>
</protein>
<gene>
    <name evidence="1" type="ORF">M9H77_30408</name>
</gene>
<dbReference type="EMBL" id="CM044707">
    <property type="protein sequence ID" value="KAI5653221.1"/>
    <property type="molecule type" value="Genomic_DNA"/>
</dbReference>
<proteinExistence type="predicted"/>
<dbReference type="Proteomes" id="UP001060085">
    <property type="component" value="Linkage Group LG07"/>
</dbReference>
<keyword evidence="2" id="KW-1185">Reference proteome</keyword>
<accession>A0ACC0A131</accession>
<organism evidence="1 2">
    <name type="scientific">Catharanthus roseus</name>
    <name type="common">Madagascar periwinkle</name>
    <name type="synonym">Vinca rosea</name>
    <dbReference type="NCBI Taxonomy" id="4058"/>
    <lineage>
        <taxon>Eukaryota</taxon>
        <taxon>Viridiplantae</taxon>
        <taxon>Streptophyta</taxon>
        <taxon>Embryophyta</taxon>
        <taxon>Tracheophyta</taxon>
        <taxon>Spermatophyta</taxon>
        <taxon>Magnoliopsida</taxon>
        <taxon>eudicotyledons</taxon>
        <taxon>Gunneridae</taxon>
        <taxon>Pentapetalae</taxon>
        <taxon>asterids</taxon>
        <taxon>lamiids</taxon>
        <taxon>Gentianales</taxon>
        <taxon>Apocynaceae</taxon>
        <taxon>Rauvolfioideae</taxon>
        <taxon>Vinceae</taxon>
        <taxon>Catharanthinae</taxon>
        <taxon>Catharanthus</taxon>
    </lineage>
</organism>
<comment type="caution">
    <text evidence="1">The sequence shown here is derived from an EMBL/GenBank/DDBJ whole genome shotgun (WGS) entry which is preliminary data.</text>
</comment>
<evidence type="ECO:0000313" key="1">
    <source>
        <dbReference type="EMBL" id="KAI5653221.1"/>
    </source>
</evidence>
<name>A0ACC0A131_CATRO</name>
<sequence>MMKKSRFIVPQEIPSPSGGLDLPPNRYGIKPGRHWDSVDRQNDEFTRLVVMLSSSHDKFHVSMVFFLIINLSEDRIIVRAHPESLSESRHIGTAMSPELLRKTCMHMIGSMDRVRNLKWGHRTNSGIP</sequence>
<reference evidence="2" key="1">
    <citation type="journal article" date="2023" name="Nat. Plants">
        <title>Single-cell RNA sequencing provides a high-resolution roadmap for understanding the multicellular compartmentation of specialized metabolism.</title>
        <authorList>
            <person name="Sun S."/>
            <person name="Shen X."/>
            <person name="Li Y."/>
            <person name="Li Y."/>
            <person name="Wang S."/>
            <person name="Li R."/>
            <person name="Zhang H."/>
            <person name="Shen G."/>
            <person name="Guo B."/>
            <person name="Wei J."/>
            <person name="Xu J."/>
            <person name="St-Pierre B."/>
            <person name="Chen S."/>
            <person name="Sun C."/>
        </authorList>
    </citation>
    <scope>NUCLEOTIDE SEQUENCE [LARGE SCALE GENOMIC DNA]</scope>
</reference>